<feature type="transmembrane region" description="Helical" evidence="3">
    <location>
        <begin position="12"/>
        <end position="34"/>
    </location>
</feature>
<keyword evidence="3" id="KW-0812">Transmembrane</keyword>
<evidence type="ECO:0000256" key="2">
    <source>
        <dbReference type="SAM" id="MobiDB-lite"/>
    </source>
</evidence>
<evidence type="ECO:0000313" key="4">
    <source>
        <dbReference type="EMBL" id="MED6206301.1"/>
    </source>
</evidence>
<proteinExistence type="predicted"/>
<feature type="compositionally biased region" description="Basic and acidic residues" evidence="2">
    <location>
        <begin position="102"/>
        <end position="111"/>
    </location>
</feature>
<feature type="region of interest" description="Disordered" evidence="2">
    <location>
        <begin position="82"/>
        <end position="111"/>
    </location>
</feature>
<evidence type="ECO:0000313" key="5">
    <source>
        <dbReference type="Proteomes" id="UP001341840"/>
    </source>
</evidence>
<keyword evidence="3" id="KW-1133">Transmembrane helix</keyword>
<feature type="coiled-coil region" evidence="1">
    <location>
        <begin position="119"/>
        <end position="146"/>
    </location>
</feature>
<organism evidence="4 5">
    <name type="scientific">Stylosanthes scabra</name>
    <dbReference type="NCBI Taxonomy" id="79078"/>
    <lineage>
        <taxon>Eukaryota</taxon>
        <taxon>Viridiplantae</taxon>
        <taxon>Streptophyta</taxon>
        <taxon>Embryophyta</taxon>
        <taxon>Tracheophyta</taxon>
        <taxon>Spermatophyta</taxon>
        <taxon>Magnoliopsida</taxon>
        <taxon>eudicotyledons</taxon>
        <taxon>Gunneridae</taxon>
        <taxon>Pentapetalae</taxon>
        <taxon>rosids</taxon>
        <taxon>fabids</taxon>
        <taxon>Fabales</taxon>
        <taxon>Fabaceae</taxon>
        <taxon>Papilionoideae</taxon>
        <taxon>50 kb inversion clade</taxon>
        <taxon>dalbergioids sensu lato</taxon>
        <taxon>Dalbergieae</taxon>
        <taxon>Pterocarpus clade</taxon>
        <taxon>Stylosanthes</taxon>
    </lineage>
</organism>
<sequence length="165" mass="18545">MPSSRELVAIHRGYFVIAFSELVLNFVMTLQLAVSLPSPGVGSPMASSFIRALSRTSAERSSSSPWTLLLTTSLVEVFCRSRAHGASGKQPSPRKSRPPPRRSAEPHSKPAHYEFMGLANGHNGHLDRLEQELAQQREVERKLQDELCWRREAEEKIRKLEEGLK</sequence>
<evidence type="ECO:0000256" key="1">
    <source>
        <dbReference type="SAM" id="Coils"/>
    </source>
</evidence>
<protein>
    <submittedName>
        <fullName evidence="4">Uncharacterized protein</fullName>
    </submittedName>
</protein>
<accession>A0ABU6Y8U5</accession>
<keyword evidence="5" id="KW-1185">Reference proteome</keyword>
<gene>
    <name evidence="4" type="ORF">PIB30_025362</name>
</gene>
<keyword evidence="3" id="KW-0472">Membrane</keyword>
<comment type="caution">
    <text evidence="4">The sequence shown here is derived from an EMBL/GenBank/DDBJ whole genome shotgun (WGS) entry which is preliminary data.</text>
</comment>
<reference evidence="4 5" key="1">
    <citation type="journal article" date="2023" name="Plants (Basel)">
        <title>Bridging the Gap: Combining Genomics and Transcriptomics Approaches to Understand Stylosanthes scabra, an Orphan Legume from the Brazilian Caatinga.</title>
        <authorList>
            <person name="Ferreira-Neto J.R.C."/>
            <person name="da Silva M.D."/>
            <person name="Binneck E."/>
            <person name="de Melo N.F."/>
            <person name="da Silva R.H."/>
            <person name="de Melo A.L.T.M."/>
            <person name="Pandolfi V."/>
            <person name="Bustamante F.O."/>
            <person name="Brasileiro-Vidal A.C."/>
            <person name="Benko-Iseppon A.M."/>
        </authorList>
    </citation>
    <scope>NUCLEOTIDE SEQUENCE [LARGE SCALE GENOMIC DNA]</scope>
    <source>
        <tissue evidence="4">Leaves</tissue>
    </source>
</reference>
<keyword evidence="1" id="KW-0175">Coiled coil</keyword>
<name>A0ABU6Y8U5_9FABA</name>
<evidence type="ECO:0000256" key="3">
    <source>
        <dbReference type="SAM" id="Phobius"/>
    </source>
</evidence>
<dbReference type="Proteomes" id="UP001341840">
    <property type="component" value="Unassembled WGS sequence"/>
</dbReference>
<dbReference type="EMBL" id="JASCZI010241748">
    <property type="protein sequence ID" value="MED6206301.1"/>
    <property type="molecule type" value="Genomic_DNA"/>
</dbReference>